<organism evidence="1 2">
    <name type="scientific">Crotalus adamanteus</name>
    <name type="common">Eastern diamondback rattlesnake</name>
    <dbReference type="NCBI Taxonomy" id="8729"/>
    <lineage>
        <taxon>Eukaryota</taxon>
        <taxon>Metazoa</taxon>
        <taxon>Chordata</taxon>
        <taxon>Craniata</taxon>
        <taxon>Vertebrata</taxon>
        <taxon>Euteleostomi</taxon>
        <taxon>Lepidosauria</taxon>
        <taxon>Squamata</taxon>
        <taxon>Bifurcata</taxon>
        <taxon>Unidentata</taxon>
        <taxon>Episquamata</taxon>
        <taxon>Toxicofera</taxon>
        <taxon>Serpentes</taxon>
        <taxon>Colubroidea</taxon>
        <taxon>Viperidae</taxon>
        <taxon>Crotalinae</taxon>
        <taxon>Crotalus</taxon>
    </lineage>
</organism>
<evidence type="ECO:0000313" key="2">
    <source>
        <dbReference type="Proteomes" id="UP001474421"/>
    </source>
</evidence>
<name>A0AAW1CB84_CROAD</name>
<gene>
    <name evidence="1" type="ORF">NXF25_002202</name>
</gene>
<accession>A0AAW1CB84</accession>
<evidence type="ECO:0000313" key="1">
    <source>
        <dbReference type="EMBL" id="KAK9411027.1"/>
    </source>
</evidence>
<keyword evidence="2" id="KW-1185">Reference proteome</keyword>
<proteinExistence type="predicted"/>
<dbReference type="AlphaFoldDB" id="A0AAW1CB84"/>
<protein>
    <submittedName>
        <fullName evidence="1">Uncharacterized protein</fullName>
    </submittedName>
</protein>
<comment type="caution">
    <text evidence="1">The sequence shown here is derived from an EMBL/GenBank/DDBJ whole genome shotgun (WGS) entry which is preliminary data.</text>
</comment>
<reference evidence="1 2" key="1">
    <citation type="journal article" date="2024" name="Proc. Natl. Acad. Sci. U.S.A.">
        <title>The genetic regulatory architecture and epigenomic basis for age-related changes in rattlesnake venom.</title>
        <authorList>
            <person name="Hogan M.P."/>
            <person name="Holding M.L."/>
            <person name="Nystrom G.S."/>
            <person name="Colston T.J."/>
            <person name="Bartlett D.A."/>
            <person name="Mason A.J."/>
            <person name="Ellsworth S.A."/>
            <person name="Rautsaw R.M."/>
            <person name="Lawrence K.C."/>
            <person name="Strickland J.L."/>
            <person name="He B."/>
            <person name="Fraser P."/>
            <person name="Margres M.J."/>
            <person name="Gilbert D.M."/>
            <person name="Gibbs H.L."/>
            <person name="Parkinson C.L."/>
            <person name="Rokyta D.R."/>
        </authorList>
    </citation>
    <scope>NUCLEOTIDE SEQUENCE [LARGE SCALE GENOMIC DNA]</scope>
    <source>
        <strain evidence="1">DRR0105</strain>
    </source>
</reference>
<dbReference type="Proteomes" id="UP001474421">
    <property type="component" value="Unassembled WGS sequence"/>
</dbReference>
<sequence>MQRDLKNKKIRISLTTRCDLENKEITVVVELLKQKAVAISEKIK</sequence>
<dbReference type="EMBL" id="JAOTOJ010000001">
    <property type="protein sequence ID" value="KAK9411027.1"/>
    <property type="molecule type" value="Genomic_DNA"/>
</dbReference>